<feature type="transmembrane region" description="Helical" evidence="7">
    <location>
        <begin position="266"/>
        <end position="284"/>
    </location>
</feature>
<keyword evidence="5" id="KW-0479">Metal-binding</keyword>
<evidence type="ECO:0000313" key="9">
    <source>
        <dbReference type="Proteomes" id="UP000799536"/>
    </source>
</evidence>
<gene>
    <name evidence="8" type="ORF">GQ43DRAFT_383345</name>
</gene>
<feature type="compositionally biased region" description="Basic residues" evidence="6">
    <location>
        <begin position="9"/>
        <end position="26"/>
    </location>
</feature>
<feature type="binding site" evidence="5">
    <location>
        <position position="468"/>
    </location>
    <ligand>
        <name>Zn(2+)</name>
        <dbReference type="ChEBI" id="CHEBI:29105"/>
    </ligand>
</feature>
<evidence type="ECO:0000256" key="2">
    <source>
        <dbReference type="ARBA" id="ARBA00022692"/>
    </source>
</evidence>
<dbReference type="PANTHER" id="PTHR20855">
    <property type="entry name" value="ADIPOR/PROGESTIN RECEPTOR-RELATED"/>
    <property type="match status" value="1"/>
</dbReference>
<keyword evidence="9" id="KW-1185">Reference proteome</keyword>
<dbReference type="AlphaFoldDB" id="A0A9P4JBV9"/>
<sequence length="500" mass="56767">MTLEEPIIRSHHGTFTREQMRRRRHSYQPSHSQPWTVDSENVAVLVDRFLTELGCRLDFLEDYGHLKLDAGIEYAYSTLHAVRESCSKISDGALEAGKRRAGVFVETLEERYKEALATKDTLEQKVQEGVRILESYLTEFEARAYAVRDSGIGSVAQDFVEGGWHRLDESIKGAKGVVDGVVDGGLDKARRAKDKARRAKETIENTIEYAVEQALIRAKENGYIKYEDLPDPWRINPWIINGYRFHEDKLACARSVFGFHNEMFNIWSHAIGLLMVLSVAFYFYPTSVNFSLSQGADIFIAGIFFFAACKCLVCSTIWHTMNSISHQTLMERFACVDYTGISLLIAASILTTEYTAFYCEPVSRWAYMLTTALLGIGGVILPWHPTFNRSDMAWARVLFYASLSTTGFLPIVQLSMTRGISWAYYFYGPIYKSMIVYAAGAVLYASKIPERWFPGRFDYVGASHNLWHVAVLGGILFHYTAMESMFAQALFRGRRDCAVF</sequence>
<keyword evidence="2 7" id="KW-0812">Transmembrane</keyword>
<feature type="transmembrane region" description="Helical" evidence="7">
    <location>
        <begin position="296"/>
        <end position="318"/>
    </location>
</feature>
<evidence type="ECO:0000256" key="6">
    <source>
        <dbReference type="SAM" id="MobiDB-lite"/>
    </source>
</evidence>
<dbReference type="InterPro" id="IPR004254">
    <property type="entry name" value="AdipoR/HlyIII-related"/>
</dbReference>
<comment type="caution">
    <text evidence="8">The sequence shown here is derived from an EMBL/GenBank/DDBJ whole genome shotgun (WGS) entry which is preliminary data.</text>
</comment>
<accession>A0A9P4JBV9</accession>
<keyword evidence="4 7" id="KW-0472">Membrane</keyword>
<name>A0A9P4JBV9_9PLEO</name>
<protein>
    <submittedName>
        <fullName evidence="8">Adiponectin receptor protein 1</fullName>
    </submittedName>
</protein>
<dbReference type="Pfam" id="PF03006">
    <property type="entry name" value="HlyIII"/>
    <property type="match status" value="1"/>
</dbReference>
<proteinExistence type="predicted"/>
<keyword evidence="3 7" id="KW-1133">Transmembrane helix</keyword>
<feature type="transmembrane region" description="Helical" evidence="7">
    <location>
        <begin position="338"/>
        <end position="358"/>
    </location>
</feature>
<feature type="binding site" evidence="5">
    <location>
        <position position="464"/>
    </location>
    <ligand>
        <name>Zn(2+)</name>
        <dbReference type="ChEBI" id="CHEBI:29105"/>
    </ligand>
</feature>
<feature type="transmembrane region" description="Helical" evidence="7">
    <location>
        <begin position="424"/>
        <end position="446"/>
    </location>
</feature>
<dbReference type="GO" id="GO:0016020">
    <property type="term" value="C:membrane"/>
    <property type="evidence" value="ECO:0007669"/>
    <property type="project" value="UniProtKB-SubCell"/>
</dbReference>
<feature type="transmembrane region" description="Helical" evidence="7">
    <location>
        <begin position="393"/>
        <end position="412"/>
    </location>
</feature>
<feature type="transmembrane region" description="Helical" evidence="7">
    <location>
        <begin position="466"/>
        <end position="486"/>
    </location>
</feature>
<evidence type="ECO:0000256" key="3">
    <source>
        <dbReference type="ARBA" id="ARBA00022989"/>
    </source>
</evidence>
<organism evidence="8 9">
    <name type="scientific">Delitschia confertaspora ATCC 74209</name>
    <dbReference type="NCBI Taxonomy" id="1513339"/>
    <lineage>
        <taxon>Eukaryota</taxon>
        <taxon>Fungi</taxon>
        <taxon>Dikarya</taxon>
        <taxon>Ascomycota</taxon>
        <taxon>Pezizomycotina</taxon>
        <taxon>Dothideomycetes</taxon>
        <taxon>Pleosporomycetidae</taxon>
        <taxon>Pleosporales</taxon>
        <taxon>Delitschiaceae</taxon>
        <taxon>Delitschia</taxon>
    </lineage>
</organism>
<feature type="transmembrane region" description="Helical" evidence="7">
    <location>
        <begin position="365"/>
        <end position="381"/>
    </location>
</feature>
<evidence type="ECO:0000256" key="4">
    <source>
        <dbReference type="ARBA" id="ARBA00023136"/>
    </source>
</evidence>
<evidence type="ECO:0000256" key="1">
    <source>
        <dbReference type="ARBA" id="ARBA00004141"/>
    </source>
</evidence>
<reference evidence="8" key="1">
    <citation type="journal article" date="2020" name="Stud. Mycol.">
        <title>101 Dothideomycetes genomes: a test case for predicting lifestyles and emergence of pathogens.</title>
        <authorList>
            <person name="Haridas S."/>
            <person name="Albert R."/>
            <person name="Binder M."/>
            <person name="Bloem J."/>
            <person name="Labutti K."/>
            <person name="Salamov A."/>
            <person name="Andreopoulos B."/>
            <person name="Baker S."/>
            <person name="Barry K."/>
            <person name="Bills G."/>
            <person name="Bluhm B."/>
            <person name="Cannon C."/>
            <person name="Castanera R."/>
            <person name="Culley D."/>
            <person name="Daum C."/>
            <person name="Ezra D."/>
            <person name="Gonzalez J."/>
            <person name="Henrissat B."/>
            <person name="Kuo A."/>
            <person name="Liang C."/>
            <person name="Lipzen A."/>
            <person name="Lutzoni F."/>
            <person name="Magnuson J."/>
            <person name="Mondo S."/>
            <person name="Nolan M."/>
            <person name="Ohm R."/>
            <person name="Pangilinan J."/>
            <person name="Park H.-J."/>
            <person name="Ramirez L."/>
            <person name="Alfaro M."/>
            <person name="Sun H."/>
            <person name="Tritt A."/>
            <person name="Yoshinaga Y."/>
            <person name="Zwiers L.-H."/>
            <person name="Turgeon B."/>
            <person name="Goodwin S."/>
            <person name="Spatafora J."/>
            <person name="Crous P."/>
            <person name="Grigoriev I."/>
        </authorList>
    </citation>
    <scope>NUCLEOTIDE SEQUENCE</scope>
    <source>
        <strain evidence="8">ATCC 74209</strain>
    </source>
</reference>
<keyword evidence="5" id="KW-0862">Zinc</keyword>
<dbReference type="EMBL" id="ML994392">
    <property type="protein sequence ID" value="KAF2196420.1"/>
    <property type="molecule type" value="Genomic_DNA"/>
</dbReference>
<feature type="binding site" evidence="5">
    <location>
        <position position="319"/>
    </location>
    <ligand>
        <name>Zn(2+)</name>
        <dbReference type="ChEBI" id="CHEBI:29105"/>
    </ligand>
</feature>
<evidence type="ECO:0000256" key="5">
    <source>
        <dbReference type="PIRSR" id="PIRSR604254-1"/>
    </source>
</evidence>
<dbReference type="GO" id="GO:0046872">
    <property type="term" value="F:metal ion binding"/>
    <property type="evidence" value="ECO:0007669"/>
    <property type="project" value="UniProtKB-KW"/>
</dbReference>
<evidence type="ECO:0000313" key="8">
    <source>
        <dbReference type="EMBL" id="KAF2196420.1"/>
    </source>
</evidence>
<dbReference type="GO" id="GO:0038023">
    <property type="term" value="F:signaling receptor activity"/>
    <property type="evidence" value="ECO:0007669"/>
    <property type="project" value="TreeGrafter"/>
</dbReference>
<feature type="region of interest" description="Disordered" evidence="6">
    <location>
        <begin position="1"/>
        <end position="34"/>
    </location>
</feature>
<evidence type="ECO:0000256" key="7">
    <source>
        <dbReference type="SAM" id="Phobius"/>
    </source>
</evidence>
<keyword evidence="8" id="KW-0675">Receptor</keyword>
<dbReference type="Proteomes" id="UP000799536">
    <property type="component" value="Unassembled WGS sequence"/>
</dbReference>
<dbReference type="OrthoDB" id="5585746at2759"/>
<dbReference type="GO" id="GO:0006882">
    <property type="term" value="P:intracellular zinc ion homeostasis"/>
    <property type="evidence" value="ECO:0007669"/>
    <property type="project" value="TreeGrafter"/>
</dbReference>
<comment type="subcellular location">
    <subcellularLocation>
        <location evidence="1">Membrane</location>
        <topology evidence="1">Multi-pass membrane protein</topology>
    </subcellularLocation>
</comment>
<dbReference type="PANTHER" id="PTHR20855:SF97">
    <property type="entry name" value="ADIPOR-LIKE RECEPTOR IZH3-RELATED"/>
    <property type="match status" value="1"/>
</dbReference>